<dbReference type="EMBL" id="QPIW01000032">
    <property type="protein sequence ID" value="RDB03010.1"/>
    <property type="molecule type" value="Genomic_DNA"/>
</dbReference>
<evidence type="ECO:0000313" key="2">
    <source>
        <dbReference type="Proteomes" id="UP000253141"/>
    </source>
</evidence>
<organism evidence="1 2">
    <name type="scientific">Runella aurantiaca</name>
    <dbReference type="NCBI Taxonomy" id="2282308"/>
    <lineage>
        <taxon>Bacteria</taxon>
        <taxon>Pseudomonadati</taxon>
        <taxon>Bacteroidota</taxon>
        <taxon>Cytophagia</taxon>
        <taxon>Cytophagales</taxon>
        <taxon>Spirosomataceae</taxon>
        <taxon>Runella</taxon>
    </lineage>
</organism>
<dbReference type="InterPro" id="IPR052894">
    <property type="entry name" value="AsmA-related"/>
</dbReference>
<reference evidence="1 2" key="1">
    <citation type="submission" date="2018-07" db="EMBL/GenBank/DDBJ databases">
        <title>Genome analysis of Runella aurantiaca.</title>
        <authorList>
            <person name="Yang X."/>
        </authorList>
    </citation>
    <scope>NUCLEOTIDE SEQUENCE [LARGE SCALE GENOMIC DNA]</scope>
    <source>
        <strain evidence="1 2">YX9</strain>
    </source>
</reference>
<evidence type="ECO:0000313" key="1">
    <source>
        <dbReference type="EMBL" id="RDB03010.1"/>
    </source>
</evidence>
<comment type="caution">
    <text evidence="1">The sequence shown here is derived from an EMBL/GenBank/DDBJ whole genome shotgun (WGS) entry which is preliminary data.</text>
</comment>
<dbReference type="OrthoDB" id="1489065at2"/>
<dbReference type="AlphaFoldDB" id="A0A369I2A6"/>
<dbReference type="RefSeq" id="WP_114463876.1">
    <property type="nucleotide sequence ID" value="NZ_QPIW01000032.1"/>
</dbReference>
<dbReference type="GO" id="GO:0090313">
    <property type="term" value="P:regulation of protein targeting to membrane"/>
    <property type="evidence" value="ECO:0007669"/>
    <property type="project" value="TreeGrafter"/>
</dbReference>
<sequence length="819" mass="93874">MSFSKTTQIILSLFGVLAVVVGGMLTWAYQYRDDAFQYILKKANQNINGRLTARDFGFTPFANGIGFSFSLFDVHLQDTAYAKHRTELLFIQQLTIQVDVKSLFKKEFQIKSVCLKEGKINILVDKDGYSNLSVFRPRDSLSVGQKRDPASLNKVIGNLRDVCLKNVSFSLENIRKAQHIALKAEDLTNFVNRRDTLWELELKGKVYFDEMTFNKKRGAFLNHKPTELDMNMTFSSQTSFLRIFPSKVKVYDDTFELKGSFDFAPQGHARLEIKTDTIHATRALAILPKRLADTISRFNILPVVTATVQLDAPLFQRENPTVSIDFQTKTFNYESPIGAILNVVATAHFTNQANPALPASDQNSRLIAKHVTGQLYGNIPLNTFFTVTNFETPFLSMEGNFQADLPQLNSLFDENYFRLNAGKALISYCYTGKMNPIFNEKTNELNGKLDGTAKLENAAFTYFPQRMNFTRMYSSIRFNEKTVDLSYLHFNHRRNKIRISGKVTGLLPYAFNSSDKVNGYIALFTPDLGLDWIRDYNKTISRKNNKLFTKLIAKIASQLELKAVVMAKKVHYRKFEATNVKGHIYFSEKSVKCENVKMNAFGGDFYVTGGIEDFDRPVHRLYARGNVNHADVQKVFYAFENFGQTTISDRNLSGKISTDFTYSSQLTTSFKFVPASMKGRLSFELSNGELNHFEPIQRIQRIFFRKRDFENVRFENIKNQFILQGQEINMEQMKIESSVLTFFVGGTYSFRDKTDLLVQVPLSNLKRSTNDTIMHNLNGNNLVIRALDEKGEIKLKYQLDWRKKLRRADRPDSSPLNLR</sequence>
<gene>
    <name evidence="1" type="ORF">DVG78_25675</name>
</gene>
<dbReference type="Proteomes" id="UP000253141">
    <property type="component" value="Unassembled WGS sequence"/>
</dbReference>
<name>A0A369I2A6_9BACT</name>
<dbReference type="PANTHER" id="PTHR30441:SF8">
    <property type="entry name" value="DUF748 DOMAIN-CONTAINING PROTEIN"/>
    <property type="match status" value="1"/>
</dbReference>
<proteinExistence type="predicted"/>
<accession>A0A369I2A6</accession>
<dbReference type="GO" id="GO:0005886">
    <property type="term" value="C:plasma membrane"/>
    <property type="evidence" value="ECO:0007669"/>
    <property type="project" value="TreeGrafter"/>
</dbReference>
<dbReference type="PANTHER" id="PTHR30441">
    <property type="entry name" value="DUF748 DOMAIN-CONTAINING PROTEIN"/>
    <property type="match status" value="1"/>
</dbReference>
<protein>
    <submittedName>
        <fullName evidence="1">Uncharacterized protein</fullName>
    </submittedName>
</protein>
<keyword evidence="2" id="KW-1185">Reference proteome</keyword>